<sequence>MCKEVENDATDAPTQFVFKKCTEIFEWKDASCEDDSRGSAENDRPPLLKEADLENTQADDADSGAMQVEGQLNSKEPTQCCSVEHGEDAKTALLNEWEPTLTAKDNGVRQELKAVKLNVRNDQLH</sequence>
<evidence type="ECO:0000256" key="1">
    <source>
        <dbReference type="SAM" id="MobiDB-lite"/>
    </source>
</evidence>
<feature type="compositionally biased region" description="Basic and acidic residues" evidence="1">
    <location>
        <begin position="30"/>
        <end position="52"/>
    </location>
</feature>
<name>A0A183F9D4_HELPZ</name>
<dbReference type="EMBL" id="UZAH01004910">
    <property type="protein sequence ID" value="VDO28224.1"/>
    <property type="molecule type" value="Genomic_DNA"/>
</dbReference>
<reference evidence="2 3" key="1">
    <citation type="submission" date="2018-11" db="EMBL/GenBank/DDBJ databases">
        <authorList>
            <consortium name="Pathogen Informatics"/>
        </authorList>
    </citation>
    <scope>NUCLEOTIDE SEQUENCE [LARGE SCALE GENOMIC DNA]</scope>
</reference>
<proteinExistence type="predicted"/>
<evidence type="ECO:0000313" key="4">
    <source>
        <dbReference type="WBParaSite" id="HPBE_0000277601-mRNA-1"/>
    </source>
</evidence>
<keyword evidence="3" id="KW-1185">Reference proteome</keyword>
<accession>A0A3P7UZ30</accession>
<evidence type="ECO:0000313" key="2">
    <source>
        <dbReference type="EMBL" id="VDO28224.1"/>
    </source>
</evidence>
<dbReference type="Proteomes" id="UP000050761">
    <property type="component" value="Unassembled WGS sequence"/>
</dbReference>
<dbReference type="AlphaFoldDB" id="A0A183F9D4"/>
<dbReference type="WBParaSite" id="HPBE_0000277601-mRNA-1">
    <property type="protein sequence ID" value="HPBE_0000277601-mRNA-1"/>
    <property type="gene ID" value="HPBE_0000277601"/>
</dbReference>
<accession>A0A183F9D4</accession>
<gene>
    <name evidence="2" type="ORF">HPBE_LOCUS2777</name>
</gene>
<reference evidence="4" key="2">
    <citation type="submission" date="2019-09" db="UniProtKB">
        <authorList>
            <consortium name="WormBaseParasite"/>
        </authorList>
    </citation>
    <scope>IDENTIFICATION</scope>
</reference>
<feature type="region of interest" description="Disordered" evidence="1">
    <location>
        <begin position="30"/>
        <end position="59"/>
    </location>
</feature>
<organism evidence="3 4">
    <name type="scientific">Heligmosomoides polygyrus</name>
    <name type="common">Parasitic roundworm</name>
    <dbReference type="NCBI Taxonomy" id="6339"/>
    <lineage>
        <taxon>Eukaryota</taxon>
        <taxon>Metazoa</taxon>
        <taxon>Ecdysozoa</taxon>
        <taxon>Nematoda</taxon>
        <taxon>Chromadorea</taxon>
        <taxon>Rhabditida</taxon>
        <taxon>Rhabditina</taxon>
        <taxon>Rhabditomorpha</taxon>
        <taxon>Strongyloidea</taxon>
        <taxon>Heligmosomidae</taxon>
        <taxon>Heligmosomoides</taxon>
    </lineage>
</organism>
<protein>
    <submittedName>
        <fullName evidence="4">Chromo domain-containing protein</fullName>
    </submittedName>
</protein>
<evidence type="ECO:0000313" key="3">
    <source>
        <dbReference type="Proteomes" id="UP000050761"/>
    </source>
</evidence>